<feature type="transmembrane region" description="Helical" evidence="26">
    <location>
        <begin position="275"/>
        <end position="298"/>
    </location>
</feature>
<evidence type="ECO:0000256" key="18">
    <source>
        <dbReference type="ARBA" id="ARBA00030075"/>
    </source>
</evidence>
<comment type="cofactor">
    <cofactor evidence="1">
        <name>heme b</name>
        <dbReference type="ChEBI" id="CHEBI:60344"/>
    </cofactor>
</comment>
<evidence type="ECO:0000256" key="5">
    <source>
        <dbReference type="ARBA" id="ARBA00012941"/>
    </source>
</evidence>
<keyword evidence="11 25" id="KW-0812">Transmembrane</keyword>
<evidence type="ECO:0000256" key="11">
    <source>
        <dbReference type="ARBA" id="ARBA00022692"/>
    </source>
</evidence>
<feature type="transmembrane region" description="Helical" evidence="26">
    <location>
        <begin position="189"/>
        <end position="213"/>
    </location>
</feature>
<dbReference type="Proteomes" id="UP000019113">
    <property type="component" value="Unassembled WGS sequence"/>
</dbReference>
<evidence type="ECO:0000256" key="1">
    <source>
        <dbReference type="ARBA" id="ARBA00001970"/>
    </source>
</evidence>
<feature type="domain" description="Cytochrome oxidase subunit I profile" evidence="27">
    <location>
        <begin position="39"/>
        <end position="559"/>
    </location>
</feature>
<evidence type="ECO:0000313" key="29">
    <source>
        <dbReference type="Proteomes" id="UP000019113"/>
    </source>
</evidence>
<dbReference type="FunFam" id="1.20.210.10:FF:000002">
    <property type="entry name" value="Cytochrome o ubiquinol oxidase, subunit I"/>
    <property type="match status" value="1"/>
</dbReference>
<organism evidence="28 29">
    <name type="scientific">Halomonas huangheensis</name>
    <dbReference type="NCBI Taxonomy" id="1178482"/>
    <lineage>
        <taxon>Bacteria</taxon>
        <taxon>Pseudomonadati</taxon>
        <taxon>Pseudomonadota</taxon>
        <taxon>Gammaproteobacteria</taxon>
        <taxon>Oceanospirillales</taxon>
        <taxon>Halomonadaceae</taxon>
        <taxon>Halomonas</taxon>
    </lineage>
</organism>
<evidence type="ECO:0000256" key="19">
    <source>
        <dbReference type="ARBA" id="ARBA00031883"/>
    </source>
</evidence>
<dbReference type="InterPro" id="IPR023616">
    <property type="entry name" value="Cyt_c_oxase-like_su1_dom"/>
</dbReference>
<keyword evidence="7 25" id="KW-0813">Transport</keyword>
<evidence type="ECO:0000256" key="22">
    <source>
        <dbReference type="ARBA" id="ARBA00034455"/>
    </source>
</evidence>
<evidence type="ECO:0000256" key="7">
    <source>
        <dbReference type="ARBA" id="ARBA00022448"/>
    </source>
</evidence>
<dbReference type="KEGG" id="hhu:AR456_13650"/>
<dbReference type="EC" id="7.1.1.3" evidence="5"/>
<evidence type="ECO:0000256" key="20">
    <source>
        <dbReference type="ARBA" id="ARBA00032190"/>
    </source>
</evidence>
<feature type="transmembrane region" description="Helical" evidence="26">
    <location>
        <begin position="346"/>
        <end position="368"/>
    </location>
</feature>
<dbReference type="GO" id="GO:0046872">
    <property type="term" value="F:metal ion binding"/>
    <property type="evidence" value="ECO:0007669"/>
    <property type="project" value="UniProtKB-KW"/>
</dbReference>
<evidence type="ECO:0000256" key="14">
    <source>
        <dbReference type="ARBA" id="ARBA00022989"/>
    </source>
</evidence>
<proteinExistence type="inferred from homology"/>
<evidence type="ECO:0000256" key="12">
    <source>
        <dbReference type="ARBA" id="ARBA00022723"/>
    </source>
</evidence>
<comment type="subunit">
    <text evidence="23">The cytochrome bo(3) ubiquinol oxidase complex is a heterooctamer of two A chains, two B chains, two C chains and two D chains.</text>
</comment>
<gene>
    <name evidence="28" type="ORF">BJB45_13500</name>
</gene>
<comment type="subcellular location">
    <subcellularLocation>
        <location evidence="3">Cell membrane</location>
        <topology evidence="3">Multi-pass membrane protein</topology>
    </subcellularLocation>
</comment>
<keyword evidence="10 25" id="KW-0679">Respiratory chain</keyword>
<dbReference type="GO" id="GO:0005886">
    <property type="term" value="C:plasma membrane"/>
    <property type="evidence" value="ECO:0007669"/>
    <property type="project" value="UniProtKB-SubCell"/>
</dbReference>
<dbReference type="GO" id="GO:0020037">
    <property type="term" value="F:heme binding"/>
    <property type="evidence" value="ECO:0007669"/>
    <property type="project" value="InterPro"/>
</dbReference>
<feature type="transmembrane region" description="Helical" evidence="26">
    <location>
        <begin position="233"/>
        <end position="255"/>
    </location>
</feature>
<accession>W1N7E1</accession>
<evidence type="ECO:0000256" key="2">
    <source>
        <dbReference type="ARBA" id="ARBA00001973"/>
    </source>
</evidence>
<dbReference type="CDD" id="cd01662">
    <property type="entry name" value="Ubiquinol_Oxidase_I"/>
    <property type="match status" value="1"/>
</dbReference>
<evidence type="ECO:0000313" key="28">
    <source>
        <dbReference type="EMBL" id="ERL51429.1"/>
    </source>
</evidence>
<dbReference type="InterPro" id="IPR036927">
    <property type="entry name" value="Cyt_c_oxase-like_su1_sf"/>
</dbReference>
<dbReference type="InterPro" id="IPR023615">
    <property type="entry name" value="Cyt_c_Oxase_su1_BS"/>
</dbReference>
<dbReference type="GO" id="GO:0022904">
    <property type="term" value="P:respiratory electron transport chain"/>
    <property type="evidence" value="ECO:0007669"/>
    <property type="project" value="TreeGrafter"/>
</dbReference>
<dbReference type="NCBIfam" id="TIGR02843">
    <property type="entry name" value="CyoB"/>
    <property type="match status" value="1"/>
</dbReference>
<dbReference type="PANTHER" id="PTHR10422:SF35">
    <property type="entry name" value="CYTOCHROME BO(3) UBIQUINOL OXIDASE SUBUNIT 1"/>
    <property type="match status" value="1"/>
</dbReference>
<evidence type="ECO:0000256" key="24">
    <source>
        <dbReference type="ARBA" id="ARBA00048190"/>
    </source>
</evidence>
<keyword evidence="8" id="KW-1003">Cell membrane</keyword>
<dbReference type="InterPro" id="IPR000883">
    <property type="entry name" value="Cyt_C_Oxase_1"/>
</dbReference>
<dbReference type="PROSITE" id="PS00077">
    <property type="entry name" value="COX1_CUB"/>
    <property type="match status" value="1"/>
</dbReference>
<evidence type="ECO:0000256" key="9">
    <source>
        <dbReference type="ARBA" id="ARBA00022617"/>
    </source>
</evidence>
<feature type="transmembrane region" description="Helical" evidence="26">
    <location>
        <begin position="380"/>
        <end position="401"/>
    </location>
</feature>
<name>W1N7E1_9GAMM</name>
<feature type="transmembrane region" description="Helical" evidence="26">
    <location>
        <begin position="596"/>
        <end position="629"/>
    </location>
</feature>
<feature type="transmembrane region" description="Helical" evidence="26">
    <location>
        <begin position="496"/>
        <end position="518"/>
    </location>
</feature>
<dbReference type="AlphaFoldDB" id="W1N7E1"/>
<dbReference type="GO" id="GO:0016682">
    <property type="term" value="F:oxidoreductase activity, acting on diphenols and related substances as donors, oxygen as acceptor"/>
    <property type="evidence" value="ECO:0007669"/>
    <property type="project" value="InterPro"/>
</dbReference>
<dbReference type="EMBL" id="AVBC01000025">
    <property type="protein sequence ID" value="ERL51429.1"/>
    <property type="molecule type" value="Genomic_DNA"/>
</dbReference>
<feature type="transmembrane region" description="Helical" evidence="26">
    <location>
        <begin position="310"/>
        <end position="334"/>
    </location>
</feature>
<dbReference type="PRINTS" id="PR01165">
    <property type="entry name" value="CYCOXIDASEI"/>
</dbReference>
<evidence type="ECO:0000256" key="8">
    <source>
        <dbReference type="ARBA" id="ARBA00022475"/>
    </source>
</evidence>
<dbReference type="RefSeq" id="WP_021818815.1">
    <property type="nucleotide sequence ID" value="NZ_AVBC01000025.1"/>
</dbReference>
<evidence type="ECO:0000259" key="27">
    <source>
        <dbReference type="PROSITE" id="PS50855"/>
    </source>
</evidence>
<comment type="catalytic activity">
    <reaction evidence="24">
        <text>2 a ubiquinol + O2 + n H(+)(in) = 2 a ubiquinone + 2 H2O + n H(+)(out)</text>
        <dbReference type="Rhea" id="RHEA:30251"/>
        <dbReference type="Rhea" id="RHEA-COMP:9565"/>
        <dbReference type="Rhea" id="RHEA-COMP:9566"/>
        <dbReference type="ChEBI" id="CHEBI:15377"/>
        <dbReference type="ChEBI" id="CHEBI:15378"/>
        <dbReference type="ChEBI" id="CHEBI:15379"/>
        <dbReference type="ChEBI" id="CHEBI:16389"/>
        <dbReference type="ChEBI" id="CHEBI:17976"/>
        <dbReference type="EC" id="7.1.1.3"/>
    </reaction>
</comment>
<dbReference type="Pfam" id="PF00115">
    <property type="entry name" value="COX1"/>
    <property type="match status" value="1"/>
</dbReference>
<dbReference type="GO" id="GO:0004129">
    <property type="term" value="F:cytochrome-c oxidase activity"/>
    <property type="evidence" value="ECO:0007669"/>
    <property type="project" value="InterPro"/>
</dbReference>
<evidence type="ECO:0000256" key="21">
    <source>
        <dbReference type="ARBA" id="ARBA00032435"/>
    </source>
</evidence>
<dbReference type="eggNOG" id="COG0843">
    <property type="taxonomic scope" value="Bacteria"/>
</dbReference>
<feature type="transmembrane region" description="Helical" evidence="26">
    <location>
        <begin position="146"/>
        <end position="173"/>
    </location>
</feature>
<evidence type="ECO:0000256" key="16">
    <source>
        <dbReference type="ARBA" id="ARBA00023008"/>
    </source>
</evidence>
<evidence type="ECO:0000256" key="17">
    <source>
        <dbReference type="ARBA" id="ARBA00023136"/>
    </source>
</evidence>
<evidence type="ECO:0000256" key="10">
    <source>
        <dbReference type="ARBA" id="ARBA00022660"/>
    </source>
</evidence>
<evidence type="ECO:0000256" key="13">
    <source>
        <dbReference type="ARBA" id="ARBA00022982"/>
    </source>
</evidence>
<keyword evidence="12" id="KW-0479">Metal-binding</keyword>
<protein>
    <recommendedName>
        <fullName evidence="6">Cytochrome bo(3) ubiquinol oxidase subunit 1</fullName>
        <ecNumber evidence="5">7.1.1.3</ecNumber>
    </recommendedName>
    <alternativeName>
        <fullName evidence="20">Cytochrome o ubiquinol oxidase subunit 1</fullName>
    </alternativeName>
    <alternativeName>
        <fullName evidence="18">Oxidase bo(3) subunit 1</fullName>
    </alternativeName>
    <alternativeName>
        <fullName evidence="21">Ubiquinol oxidase polypeptide I</fullName>
    </alternativeName>
    <alternativeName>
        <fullName evidence="19">Ubiquinol oxidase subunit 1</fullName>
    </alternativeName>
</protein>
<dbReference type="OrthoDB" id="9803294at2"/>
<evidence type="ECO:0000256" key="26">
    <source>
        <dbReference type="SAM" id="Phobius"/>
    </source>
</evidence>
<keyword evidence="13 25" id="KW-0249">Electron transport</keyword>
<keyword evidence="29" id="KW-1185">Reference proteome</keyword>
<dbReference type="PATRIC" id="fig|1178482.3.peg.1858"/>
<evidence type="ECO:0000256" key="4">
    <source>
        <dbReference type="ARBA" id="ARBA00009578"/>
    </source>
</evidence>
<keyword evidence="14 26" id="KW-1133">Transmembrane helix</keyword>
<feature type="transmembrane region" description="Helical" evidence="26">
    <location>
        <begin position="413"/>
        <end position="436"/>
    </location>
</feature>
<dbReference type="InterPro" id="IPR014207">
    <property type="entry name" value="Cyt_c_ubiqinol_oxidase_su1"/>
</dbReference>
<keyword evidence="16" id="KW-0186">Copper</keyword>
<evidence type="ECO:0000256" key="3">
    <source>
        <dbReference type="ARBA" id="ARBA00004651"/>
    </source>
</evidence>
<dbReference type="GO" id="GO:0015990">
    <property type="term" value="P:electron transport coupled proton transport"/>
    <property type="evidence" value="ECO:0007669"/>
    <property type="project" value="TreeGrafter"/>
</dbReference>
<dbReference type="PANTHER" id="PTHR10422">
    <property type="entry name" value="CYTOCHROME C OXIDASE SUBUNIT 1"/>
    <property type="match status" value="1"/>
</dbReference>
<comment type="similarity">
    <text evidence="4 25">Belongs to the heme-copper respiratory oxidase family.</text>
</comment>
<keyword evidence="17 26" id="KW-0472">Membrane</keyword>
<comment type="cofactor">
    <cofactor evidence="2">
        <name>Cu(2+)</name>
        <dbReference type="ChEBI" id="CHEBI:29036"/>
    </cofactor>
</comment>
<evidence type="ECO:0000256" key="15">
    <source>
        <dbReference type="ARBA" id="ARBA00023004"/>
    </source>
</evidence>
<comment type="caution">
    <text evidence="28">The sequence shown here is derived from an EMBL/GenBank/DDBJ whole genome shotgun (WGS) entry which is preliminary data.</text>
</comment>
<dbReference type="STRING" id="1178482.AR456_13650"/>
<dbReference type="GO" id="GO:0009060">
    <property type="term" value="P:aerobic respiration"/>
    <property type="evidence" value="ECO:0007669"/>
    <property type="project" value="InterPro"/>
</dbReference>
<evidence type="ECO:0000256" key="23">
    <source>
        <dbReference type="ARBA" id="ARBA00034513"/>
    </source>
</evidence>
<comment type="cofactor">
    <cofactor evidence="22">
        <name>Fe(II)-heme o</name>
        <dbReference type="ChEBI" id="CHEBI:60530"/>
    </cofactor>
</comment>
<sequence>MFGKLSLDAIPYHEPILVATFLAIAFGGLCVLGAVTYFRKWGYLWSEWLTSIDHKKLGIMYFIVALVMLLRGFADALMMRSQQALASAGAEGFLPPHHYDQIFTAHGVIMIFFVAMPMVIGLMNLVVPLQIGARDVAFPFLNNLSFWLFVAGVVLVNISLFVGEFATTGWLAYAPLSGKEYSPGVGVDYWIWALQISGIGTTLTGINFFVTILKMRTKGMKLFHMPIFTWTSLCANVLIIASFPILTATIAFLTLDRYLGTHFFTTDMGGNMMMYVNLIWAWGHPEVYILILPAFGVFSEVIATFARKRLFGYGTMVWATVAITFLSFIVWLHHFFTMGAGANVNAFFGIMTMIIAIPTGVKVFNWLFTMYRGRLEFNAPVLWTIGFIITFTLGGMTGVMLSVPAANFVLHNSLFVIAHFHNVIIGGVVFGMMAGLTYWFPKAFGFTLDDKWGRRSFWCWFIGFYMAFMPLYVLSFFGAVRRMQSYENGDWQPLMIFAWCGAVVILCGIACTLIQVFVSIRDREKNQDVTGDPWDARTLEWATASPPQFYNFAHLPEVHEVDAFWEMKQKNGGKAPKSSVPYKDIHMPKNTWEGPVMGAFATVLGFALIWHIWWLAIVSGVAIFATFMARIFNNDVDYYVPAAEVERIEREVQKRAEMQA</sequence>
<reference evidence="28 29" key="1">
    <citation type="submission" date="2013-08" db="EMBL/GenBank/DDBJ databases">
        <title>draft genome of Halomonas huanghegensis, strain BJGMM-B45T.</title>
        <authorList>
            <person name="Miao C."/>
            <person name="Wan Y."/>
            <person name="Jin W."/>
        </authorList>
    </citation>
    <scope>NUCLEOTIDE SEQUENCE [LARGE SCALE GENOMIC DNA]</scope>
    <source>
        <strain evidence="28 29">BJGMM-B45</strain>
    </source>
</reference>
<feature type="transmembrane region" description="Helical" evidence="26">
    <location>
        <begin position="59"/>
        <end position="79"/>
    </location>
</feature>
<dbReference type="Gene3D" id="1.20.210.10">
    <property type="entry name" value="Cytochrome c oxidase-like, subunit I domain"/>
    <property type="match status" value="1"/>
</dbReference>
<keyword evidence="15" id="KW-0408">Iron</keyword>
<feature type="transmembrane region" description="Helical" evidence="26">
    <location>
        <begin position="103"/>
        <end position="126"/>
    </location>
</feature>
<dbReference type="GO" id="GO:0009486">
    <property type="term" value="F:cytochrome bo3 ubiquinol oxidase activity"/>
    <property type="evidence" value="ECO:0007669"/>
    <property type="project" value="UniProtKB-EC"/>
</dbReference>
<evidence type="ECO:0000256" key="25">
    <source>
        <dbReference type="RuleBase" id="RU000370"/>
    </source>
</evidence>
<dbReference type="SUPFAM" id="SSF81442">
    <property type="entry name" value="Cytochrome c oxidase subunit I-like"/>
    <property type="match status" value="1"/>
</dbReference>
<evidence type="ECO:0000256" key="6">
    <source>
        <dbReference type="ARBA" id="ARBA00014691"/>
    </source>
</evidence>
<dbReference type="PROSITE" id="PS50855">
    <property type="entry name" value="COX1"/>
    <property type="match status" value="1"/>
</dbReference>
<keyword evidence="9 25" id="KW-0349">Heme</keyword>
<feature type="transmembrane region" description="Helical" evidence="26">
    <location>
        <begin position="457"/>
        <end position="476"/>
    </location>
</feature>
<feature type="transmembrane region" description="Helical" evidence="26">
    <location>
        <begin position="16"/>
        <end position="38"/>
    </location>
</feature>